<name>A0ABS1E9S7_9GAMM</name>
<keyword evidence="4 8" id="KW-0479">Metal-binding</keyword>
<dbReference type="InterPro" id="IPR050556">
    <property type="entry name" value="Type_II_TA_system_RNase"/>
</dbReference>
<comment type="similarity">
    <text evidence="7 8">Belongs to the PINc/VapC protein family.</text>
</comment>
<dbReference type="InterPro" id="IPR029060">
    <property type="entry name" value="PIN-like_dom_sf"/>
</dbReference>
<evidence type="ECO:0000313" key="10">
    <source>
        <dbReference type="EMBL" id="MBK1727076.1"/>
    </source>
</evidence>
<dbReference type="Gene3D" id="3.40.50.1010">
    <property type="entry name" value="5'-nuclease"/>
    <property type="match status" value="1"/>
</dbReference>
<comment type="function">
    <text evidence="8">Toxic component of a toxin-antitoxin (TA) system. An RNase.</text>
</comment>
<dbReference type="Pfam" id="PF01850">
    <property type="entry name" value="PIN"/>
    <property type="match status" value="1"/>
</dbReference>
<evidence type="ECO:0000256" key="1">
    <source>
        <dbReference type="ARBA" id="ARBA00001946"/>
    </source>
</evidence>
<dbReference type="Proteomes" id="UP000738126">
    <property type="component" value="Unassembled WGS sequence"/>
</dbReference>
<keyword evidence="2 8" id="KW-1277">Toxin-antitoxin system</keyword>
<organism evidence="10 11">
    <name type="scientific">Halorhodospira neutriphila</name>
    <dbReference type="NCBI Taxonomy" id="168379"/>
    <lineage>
        <taxon>Bacteria</taxon>
        <taxon>Pseudomonadati</taxon>
        <taxon>Pseudomonadota</taxon>
        <taxon>Gammaproteobacteria</taxon>
        <taxon>Chromatiales</taxon>
        <taxon>Ectothiorhodospiraceae</taxon>
        <taxon>Halorhodospira</taxon>
    </lineage>
</organism>
<keyword evidence="5 8" id="KW-0378">Hydrolase</keyword>
<feature type="binding site" evidence="8">
    <location>
        <position position="6"/>
    </location>
    <ligand>
        <name>Mg(2+)</name>
        <dbReference type="ChEBI" id="CHEBI:18420"/>
    </ligand>
</feature>
<dbReference type="PANTHER" id="PTHR33653:SF1">
    <property type="entry name" value="RIBONUCLEASE VAPC2"/>
    <property type="match status" value="1"/>
</dbReference>
<evidence type="ECO:0000313" key="11">
    <source>
        <dbReference type="Proteomes" id="UP000738126"/>
    </source>
</evidence>
<dbReference type="RefSeq" id="WP_200259612.1">
    <property type="nucleotide sequence ID" value="NZ_NRSH01000096.1"/>
</dbReference>
<dbReference type="InterPro" id="IPR002716">
    <property type="entry name" value="PIN_dom"/>
</dbReference>
<evidence type="ECO:0000256" key="8">
    <source>
        <dbReference type="HAMAP-Rule" id="MF_00265"/>
    </source>
</evidence>
<protein>
    <recommendedName>
        <fullName evidence="8">Ribonuclease VapC</fullName>
        <shortName evidence="8">RNase VapC</shortName>
        <ecNumber evidence="8">3.1.-.-</ecNumber>
    </recommendedName>
    <alternativeName>
        <fullName evidence="8">Toxin VapC</fullName>
    </alternativeName>
</protein>
<proteinExistence type="inferred from homology"/>
<comment type="caution">
    <text evidence="10">The sequence shown here is derived from an EMBL/GenBank/DDBJ whole genome shotgun (WGS) entry which is preliminary data.</text>
</comment>
<dbReference type="EC" id="3.1.-.-" evidence="8"/>
<feature type="binding site" evidence="8">
    <location>
        <position position="97"/>
    </location>
    <ligand>
        <name>Mg(2+)</name>
        <dbReference type="ChEBI" id="CHEBI:18420"/>
    </ligand>
</feature>
<keyword evidence="3 8" id="KW-0540">Nuclease</keyword>
<dbReference type="InterPro" id="IPR022907">
    <property type="entry name" value="VapC_family"/>
</dbReference>
<evidence type="ECO:0000259" key="9">
    <source>
        <dbReference type="Pfam" id="PF01850"/>
    </source>
</evidence>
<accession>A0ABS1E9S7</accession>
<dbReference type="PANTHER" id="PTHR33653">
    <property type="entry name" value="RIBONUCLEASE VAPC2"/>
    <property type="match status" value="1"/>
</dbReference>
<gene>
    <name evidence="8" type="primary">vapC</name>
    <name evidence="10" type="ORF">CKO13_08585</name>
</gene>
<keyword evidence="8" id="KW-0800">Toxin</keyword>
<evidence type="ECO:0000256" key="3">
    <source>
        <dbReference type="ARBA" id="ARBA00022722"/>
    </source>
</evidence>
<sequence length="134" mass="14466">MRFALDTNTLIYFFKGRGEVARNLLATAPASILIPAVVVYELETGIAKSSEPDKRRGQLDELLDTVTVLPFDRQAAIQAARIRARLEGQGTPIGPMDTLIAATALAHNATLVTHKGIIALRFDPRDLVGARSAT</sequence>
<keyword evidence="6 8" id="KW-0460">Magnesium</keyword>
<dbReference type="HAMAP" id="MF_00265">
    <property type="entry name" value="VapC_Nob1"/>
    <property type="match status" value="1"/>
</dbReference>
<evidence type="ECO:0000256" key="4">
    <source>
        <dbReference type="ARBA" id="ARBA00022723"/>
    </source>
</evidence>
<dbReference type="SUPFAM" id="SSF88723">
    <property type="entry name" value="PIN domain-like"/>
    <property type="match status" value="1"/>
</dbReference>
<evidence type="ECO:0000256" key="5">
    <source>
        <dbReference type="ARBA" id="ARBA00022801"/>
    </source>
</evidence>
<comment type="cofactor">
    <cofactor evidence="1 8">
        <name>Mg(2+)</name>
        <dbReference type="ChEBI" id="CHEBI:18420"/>
    </cofactor>
</comment>
<reference evidence="10 11" key="1">
    <citation type="journal article" date="2020" name="Microorganisms">
        <title>Osmotic Adaptation and Compatible Solute Biosynthesis of Phototrophic Bacteria as Revealed from Genome Analyses.</title>
        <authorList>
            <person name="Imhoff J.F."/>
            <person name="Rahn T."/>
            <person name="Kunzel S."/>
            <person name="Keller A."/>
            <person name="Neulinger S.C."/>
        </authorList>
    </citation>
    <scope>NUCLEOTIDE SEQUENCE [LARGE SCALE GENOMIC DNA]</scope>
    <source>
        <strain evidence="10 11">DSM 15116</strain>
    </source>
</reference>
<evidence type="ECO:0000256" key="7">
    <source>
        <dbReference type="ARBA" id="ARBA00038093"/>
    </source>
</evidence>
<evidence type="ECO:0000256" key="2">
    <source>
        <dbReference type="ARBA" id="ARBA00022649"/>
    </source>
</evidence>
<keyword evidence="11" id="KW-1185">Reference proteome</keyword>
<dbReference type="EMBL" id="NRSH01000096">
    <property type="protein sequence ID" value="MBK1727076.1"/>
    <property type="molecule type" value="Genomic_DNA"/>
</dbReference>
<feature type="domain" description="PIN" evidence="9">
    <location>
        <begin position="5"/>
        <end position="113"/>
    </location>
</feature>
<evidence type="ECO:0000256" key="6">
    <source>
        <dbReference type="ARBA" id="ARBA00022842"/>
    </source>
</evidence>